<keyword evidence="6" id="KW-0812">Transmembrane</keyword>
<evidence type="ECO:0000313" key="9">
    <source>
        <dbReference type="WBParaSite" id="HDID_0000005601-mRNA-1"/>
    </source>
</evidence>
<evidence type="ECO:0000256" key="6">
    <source>
        <dbReference type="SAM" id="Phobius"/>
    </source>
</evidence>
<dbReference type="InterPro" id="IPR000592">
    <property type="entry name" value="Ribosomal_eS27"/>
</dbReference>
<dbReference type="OrthoDB" id="5567124at2759"/>
<dbReference type="GO" id="GO:1990904">
    <property type="term" value="C:ribonucleoprotein complex"/>
    <property type="evidence" value="ECO:0007669"/>
    <property type="project" value="UniProtKB-KW"/>
</dbReference>
<dbReference type="HAMAP" id="MF_00371">
    <property type="entry name" value="Ribosomal_eS27"/>
    <property type="match status" value="1"/>
</dbReference>
<keyword evidence="5" id="KW-0687">Ribonucleoprotein</keyword>
<evidence type="ECO:0000313" key="7">
    <source>
        <dbReference type="EMBL" id="VDL11675.1"/>
    </source>
</evidence>
<dbReference type="PANTHER" id="PTHR11594">
    <property type="entry name" value="40S RIBOSOMAL PROTEIN S27"/>
    <property type="match status" value="1"/>
</dbReference>
<proteinExistence type="inferred from homology"/>
<sequence length="556" mass="61725">MLARDLLHPTLAQEKRKCKLKRLVPAPNSYFMDVKCGDCMKIQVVFSHAQTAVVCPGCDRILCTPTGGKARLTSAYINKVYLEQLTPFPVELDSPIHWRLTPASGNSYNHLSGINIYLNEEIIGAWNPECVSYLDKPIRAVTSCEVGNGPILKFTFIPTREHFGQNIRITFFPDLKSTYSGTGQILLNTTVQLIKQPKFLDIKVTLDREPDYVHLAPRDLNLAPPVFLDGSMAKVECTTDGALPPQPITFDIVCNNPPRAAVEQERQSKTQMGYPYEVSYSYFNFRSPPTDEELAERMAIGYAESIRQESRIARSQDNLTLSATLPINSKAHDCSIYCRLMGKERQYRLTVYYQTTVAHILPLPTDGLMRVGSSMTCYADGFPEPSIVLLLRQPMHQFSRRPIIDPREYMVTTSPLPPVEQIVDTSDIAAATRIGLRPDEYTIRGPRFTLAYNATPGVELMLICTAGNALPNAADFLGYNKTIATARFTVAAISYSSIGIVVGICTVILLCAIVIILLMVYLRRRQKYTSNAIRTRNSAVNPAGGANGAKMAGHGK</sequence>
<evidence type="ECO:0000313" key="8">
    <source>
        <dbReference type="Proteomes" id="UP000274504"/>
    </source>
</evidence>
<name>A0A0R3S7N2_HYMDI</name>
<keyword evidence="6" id="KW-1133">Transmembrane helix</keyword>
<organism evidence="9">
    <name type="scientific">Hymenolepis diminuta</name>
    <name type="common">Rat tapeworm</name>
    <dbReference type="NCBI Taxonomy" id="6216"/>
    <lineage>
        <taxon>Eukaryota</taxon>
        <taxon>Metazoa</taxon>
        <taxon>Spiralia</taxon>
        <taxon>Lophotrochozoa</taxon>
        <taxon>Platyhelminthes</taxon>
        <taxon>Cestoda</taxon>
        <taxon>Eucestoda</taxon>
        <taxon>Cyclophyllidea</taxon>
        <taxon>Hymenolepididae</taxon>
        <taxon>Hymenolepis</taxon>
    </lineage>
</organism>
<keyword evidence="6" id="KW-0472">Membrane</keyword>
<evidence type="ECO:0000256" key="3">
    <source>
        <dbReference type="ARBA" id="ARBA00022833"/>
    </source>
</evidence>
<reference evidence="9" key="1">
    <citation type="submission" date="2016-04" db="UniProtKB">
        <authorList>
            <consortium name="WormBaseParasite"/>
        </authorList>
    </citation>
    <scope>IDENTIFICATION</scope>
</reference>
<dbReference type="Pfam" id="PF01667">
    <property type="entry name" value="Ribosomal_S27e"/>
    <property type="match status" value="1"/>
</dbReference>
<dbReference type="SUPFAM" id="SSF57829">
    <property type="entry name" value="Zn-binding ribosomal proteins"/>
    <property type="match status" value="1"/>
</dbReference>
<dbReference type="InterPro" id="IPR023407">
    <property type="entry name" value="Ribosomal_eS27_Zn-bd_dom_sf"/>
</dbReference>
<dbReference type="GO" id="GO:0005840">
    <property type="term" value="C:ribosome"/>
    <property type="evidence" value="ECO:0007669"/>
    <property type="project" value="UniProtKB-KW"/>
</dbReference>
<comment type="cofactor">
    <cofactor evidence="1">
        <name>Zn(2+)</name>
        <dbReference type="ChEBI" id="CHEBI:29105"/>
    </cofactor>
</comment>
<dbReference type="InterPro" id="IPR011332">
    <property type="entry name" value="Ribosomal_zn-bd"/>
</dbReference>
<dbReference type="AlphaFoldDB" id="A0A0R3S7N2"/>
<dbReference type="EMBL" id="UYSG01000004">
    <property type="protein sequence ID" value="VDL11675.1"/>
    <property type="molecule type" value="Genomic_DNA"/>
</dbReference>
<dbReference type="Gene3D" id="2.20.25.100">
    <property type="entry name" value="Zn-binding ribosomal proteins"/>
    <property type="match status" value="1"/>
</dbReference>
<keyword evidence="4" id="KW-0689">Ribosomal protein</keyword>
<dbReference type="GO" id="GO:0006412">
    <property type="term" value="P:translation"/>
    <property type="evidence" value="ECO:0007669"/>
    <property type="project" value="InterPro"/>
</dbReference>
<dbReference type="CDD" id="cd12087">
    <property type="entry name" value="TM_EGFR-like"/>
    <property type="match status" value="1"/>
</dbReference>
<feature type="transmembrane region" description="Helical" evidence="6">
    <location>
        <begin position="498"/>
        <end position="522"/>
    </location>
</feature>
<evidence type="ECO:0000256" key="1">
    <source>
        <dbReference type="ARBA" id="ARBA00001947"/>
    </source>
</evidence>
<dbReference type="FunFam" id="2.20.25.100:FF:000001">
    <property type="entry name" value="40S ribosomal protein S27"/>
    <property type="match status" value="1"/>
</dbReference>
<dbReference type="Proteomes" id="UP000274504">
    <property type="component" value="Unassembled WGS sequence"/>
</dbReference>
<dbReference type="WBParaSite" id="HDID_0000005601-mRNA-1">
    <property type="protein sequence ID" value="HDID_0000005601-mRNA-1"/>
    <property type="gene ID" value="HDID_0000005601"/>
</dbReference>
<dbReference type="STRING" id="6216.A0A0R3S7N2"/>
<keyword evidence="3" id="KW-0862">Zinc</keyword>
<comment type="similarity">
    <text evidence="2">Belongs to the eukaryotic ribosomal protein eS27 family.</text>
</comment>
<reference evidence="7 8" key="2">
    <citation type="submission" date="2018-11" db="EMBL/GenBank/DDBJ databases">
        <authorList>
            <consortium name="Pathogen Informatics"/>
        </authorList>
    </citation>
    <scope>NUCLEOTIDE SEQUENCE [LARGE SCALE GENOMIC DNA]</scope>
</reference>
<evidence type="ECO:0000256" key="2">
    <source>
        <dbReference type="ARBA" id="ARBA00010919"/>
    </source>
</evidence>
<evidence type="ECO:0000256" key="5">
    <source>
        <dbReference type="ARBA" id="ARBA00023274"/>
    </source>
</evidence>
<accession>A0A0R3S7N2</accession>
<protein>
    <submittedName>
        <fullName evidence="9">40S ribosomal protein S27</fullName>
    </submittedName>
</protein>
<dbReference type="GO" id="GO:0003735">
    <property type="term" value="F:structural constituent of ribosome"/>
    <property type="evidence" value="ECO:0007669"/>
    <property type="project" value="InterPro"/>
</dbReference>
<evidence type="ECO:0000256" key="4">
    <source>
        <dbReference type="ARBA" id="ARBA00022980"/>
    </source>
</evidence>
<gene>
    <name evidence="7" type="ORF">HDID_LOCUS57</name>
</gene>